<reference evidence="3 4" key="1">
    <citation type="submission" date="2019-12" db="EMBL/GenBank/DDBJ databases">
        <authorList>
            <person name="Alioto T."/>
            <person name="Alioto T."/>
            <person name="Gomez Garrido J."/>
        </authorList>
    </citation>
    <scope>NUCLEOTIDE SEQUENCE [LARGE SCALE GENOMIC DNA]</scope>
</reference>
<gene>
    <name evidence="3" type="ORF">OLEA9_A030928</name>
</gene>
<dbReference type="AlphaFoldDB" id="A0A8S0T4G9"/>
<evidence type="ECO:0000313" key="3">
    <source>
        <dbReference type="EMBL" id="CAA2999741.1"/>
    </source>
</evidence>
<keyword evidence="1" id="KW-0175">Coiled coil</keyword>
<feature type="region of interest" description="Disordered" evidence="2">
    <location>
        <begin position="376"/>
        <end position="470"/>
    </location>
</feature>
<dbReference type="PANTHER" id="PTHR34057">
    <property type="entry name" value="ELONGATION FACTOR"/>
    <property type="match status" value="1"/>
</dbReference>
<evidence type="ECO:0000256" key="2">
    <source>
        <dbReference type="SAM" id="MobiDB-lite"/>
    </source>
</evidence>
<feature type="region of interest" description="Disordered" evidence="2">
    <location>
        <begin position="45"/>
        <end position="64"/>
    </location>
</feature>
<evidence type="ECO:0000256" key="1">
    <source>
        <dbReference type="SAM" id="Coils"/>
    </source>
</evidence>
<organism evidence="3 4">
    <name type="scientific">Olea europaea subsp. europaea</name>
    <dbReference type="NCBI Taxonomy" id="158383"/>
    <lineage>
        <taxon>Eukaryota</taxon>
        <taxon>Viridiplantae</taxon>
        <taxon>Streptophyta</taxon>
        <taxon>Embryophyta</taxon>
        <taxon>Tracheophyta</taxon>
        <taxon>Spermatophyta</taxon>
        <taxon>Magnoliopsida</taxon>
        <taxon>eudicotyledons</taxon>
        <taxon>Gunneridae</taxon>
        <taxon>Pentapetalae</taxon>
        <taxon>asterids</taxon>
        <taxon>lamiids</taxon>
        <taxon>Lamiales</taxon>
        <taxon>Oleaceae</taxon>
        <taxon>Oleeae</taxon>
        <taxon>Olea</taxon>
    </lineage>
</organism>
<accession>A0A8S0T4G9</accession>
<dbReference type="Proteomes" id="UP000594638">
    <property type="component" value="Unassembled WGS sequence"/>
</dbReference>
<feature type="coiled-coil region" evidence="1">
    <location>
        <begin position="116"/>
        <end position="177"/>
    </location>
</feature>
<dbReference type="EMBL" id="CACTIH010005649">
    <property type="protein sequence ID" value="CAA2999741.1"/>
    <property type="molecule type" value="Genomic_DNA"/>
</dbReference>
<keyword evidence="4" id="KW-1185">Reference proteome</keyword>
<dbReference type="CDD" id="cd11650">
    <property type="entry name" value="AT4G37440_like"/>
    <property type="match status" value="1"/>
</dbReference>
<name>A0A8S0T4G9_OLEEU</name>
<evidence type="ECO:0000313" key="4">
    <source>
        <dbReference type="Proteomes" id="UP000594638"/>
    </source>
</evidence>
<dbReference type="PANTHER" id="PTHR34057:SF1">
    <property type="entry name" value="ELONGATION FACTOR"/>
    <property type="match status" value="1"/>
</dbReference>
<dbReference type="OrthoDB" id="21648at2759"/>
<comment type="caution">
    <text evidence="3">The sequence shown here is derived from an EMBL/GenBank/DDBJ whole genome shotgun (WGS) entry which is preliminary data.</text>
</comment>
<proteinExistence type="predicted"/>
<feature type="compositionally biased region" description="Polar residues" evidence="2">
    <location>
        <begin position="423"/>
        <end position="432"/>
    </location>
</feature>
<feature type="compositionally biased region" description="Polar residues" evidence="2">
    <location>
        <begin position="45"/>
        <end position="61"/>
    </location>
</feature>
<dbReference type="InterPro" id="IPR038745">
    <property type="entry name" value="AT4G37440-like"/>
</dbReference>
<dbReference type="Gramene" id="OE9A030928T1">
    <property type="protein sequence ID" value="OE9A030928C1"/>
    <property type="gene ID" value="OE9A030928"/>
</dbReference>
<protein>
    <submittedName>
        <fullName evidence="3">Uncharacterized protein</fullName>
    </submittedName>
</protein>
<sequence>MGNMSKEKIEDPKNTENVSVDVIEYAHAKEKEVVAKLDPDATEYSSSFADTTSGNGNSSELSDAEVESQFFGDNDVMPPFDAFNGIFPMRKKKLTAHWRNFIHPLMWRCKWTELKIKELELQASKYDRCIAAHERRKRMSIDQLTVEQSGSRSLPFKSQYRRKRAMKRRKRKRLEDTTDIGSYMSKHILFSGHENKWSDVDGTPICDDFGMPDQNNSGYDESGIHDDCSFLEEKDNDLELILCKIDLVQTRVHKMKARLDSTMLKNAVKFSSSENLSQLVAYDAQTSSIRSPTFSACNGETVSVGGLHMPTQHLSYYDLGDFIMPDSAVSSYGEAIPVPDIIESTVGLLSSVDVTPQQAQVGDSSERIVDNILHNEGVEVEGPPSKNNHGESVEKSQGGENSEKEDSNNAALPELDTDAGGETSVSQEQSILKSCLASEIHFPKNKRKRGERKAGTGNWSRQRTSEPDSQ</sequence>